<dbReference type="InterPro" id="IPR003849">
    <property type="entry name" value="Preprotein_translocase_YajC"/>
</dbReference>
<protein>
    <recommendedName>
        <fullName evidence="11">Preprotein translocase subunit YajC</fullName>
    </recommendedName>
</protein>
<keyword evidence="5" id="KW-0653">Protein transport</keyword>
<evidence type="ECO:0000256" key="9">
    <source>
        <dbReference type="SAM" id="Phobius"/>
    </source>
</evidence>
<evidence type="ECO:0000256" key="5">
    <source>
        <dbReference type="ARBA" id="ARBA00022927"/>
    </source>
</evidence>
<organism evidence="10">
    <name type="scientific">marine metagenome</name>
    <dbReference type="NCBI Taxonomy" id="408172"/>
    <lineage>
        <taxon>unclassified sequences</taxon>
        <taxon>metagenomes</taxon>
        <taxon>ecological metagenomes</taxon>
    </lineage>
</organism>
<dbReference type="GO" id="GO:0015031">
    <property type="term" value="P:protein transport"/>
    <property type="evidence" value="ECO:0007669"/>
    <property type="project" value="UniProtKB-KW"/>
</dbReference>
<dbReference type="PRINTS" id="PR01853">
    <property type="entry name" value="YAJCTRNLCASE"/>
</dbReference>
<comment type="subcellular location">
    <subcellularLocation>
        <location evidence="1">Cell membrane</location>
        <topology evidence="1">Single-pass membrane protein</topology>
    </subcellularLocation>
</comment>
<accession>A0A382MF69</accession>
<evidence type="ECO:0000256" key="7">
    <source>
        <dbReference type="ARBA" id="ARBA00023010"/>
    </source>
</evidence>
<dbReference type="SMART" id="SM01323">
    <property type="entry name" value="YajC"/>
    <property type="match status" value="1"/>
</dbReference>
<keyword evidence="6 9" id="KW-1133">Transmembrane helix</keyword>
<feature type="transmembrane region" description="Helical" evidence="9">
    <location>
        <begin position="26"/>
        <end position="46"/>
    </location>
</feature>
<dbReference type="PANTHER" id="PTHR33909">
    <property type="entry name" value="SEC TRANSLOCON ACCESSORY COMPLEX SUBUNIT YAJC"/>
    <property type="match status" value="1"/>
</dbReference>
<sequence length="120" mass="13295">MMRYPTFTDTPLVVAMGAPSESGGSVWVQFVPFAMILAIFYFVILLPMKRRQKKVQDFQAALKVNDRIVSTSGLYGVITKLNDERSVQVQIAEKVRVDIARAAIGGYQGQEPVVKDSGQN</sequence>
<gene>
    <name evidence="10" type="ORF">METZ01_LOCUS298936</name>
</gene>
<dbReference type="AlphaFoldDB" id="A0A382MF69"/>
<dbReference type="GO" id="GO:0005886">
    <property type="term" value="C:plasma membrane"/>
    <property type="evidence" value="ECO:0007669"/>
    <property type="project" value="UniProtKB-SubCell"/>
</dbReference>
<evidence type="ECO:0000256" key="8">
    <source>
        <dbReference type="ARBA" id="ARBA00023136"/>
    </source>
</evidence>
<evidence type="ECO:0000313" key="10">
    <source>
        <dbReference type="EMBL" id="SVC46082.1"/>
    </source>
</evidence>
<dbReference type="PANTHER" id="PTHR33909:SF1">
    <property type="entry name" value="SEC TRANSLOCON ACCESSORY COMPLEX SUBUNIT YAJC"/>
    <property type="match status" value="1"/>
</dbReference>
<proteinExistence type="predicted"/>
<evidence type="ECO:0008006" key="11">
    <source>
        <dbReference type="Google" id="ProtNLM"/>
    </source>
</evidence>
<keyword evidence="2" id="KW-0813">Transport</keyword>
<keyword evidence="7" id="KW-0811">Translocation</keyword>
<evidence type="ECO:0000256" key="1">
    <source>
        <dbReference type="ARBA" id="ARBA00004162"/>
    </source>
</evidence>
<keyword evidence="4 9" id="KW-0812">Transmembrane</keyword>
<evidence type="ECO:0000256" key="3">
    <source>
        <dbReference type="ARBA" id="ARBA00022475"/>
    </source>
</evidence>
<dbReference type="EMBL" id="UINC01092472">
    <property type="protein sequence ID" value="SVC46082.1"/>
    <property type="molecule type" value="Genomic_DNA"/>
</dbReference>
<keyword evidence="3" id="KW-1003">Cell membrane</keyword>
<name>A0A382MF69_9ZZZZ</name>
<evidence type="ECO:0000256" key="6">
    <source>
        <dbReference type="ARBA" id="ARBA00022989"/>
    </source>
</evidence>
<keyword evidence="8 9" id="KW-0472">Membrane</keyword>
<evidence type="ECO:0000256" key="4">
    <source>
        <dbReference type="ARBA" id="ARBA00022692"/>
    </source>
</evidence>
<evidence type="ECO:0000256" key="2">
    <source>
        <dbReference type="ARBA" id="ARBA00022448"/>
    </source>
</evidence>
<dbReference type="NCBIfam" id="TIGR00739">
    <property type="entry name" value="yajC"/>
    <property type="match status" value="1"/>
</dbReference>
<reference evidence="10" key="1">
    <citation type="submission" date="2018-05" db="EMBL/GenBank/DDBJ databases">
        <authorList>
            <person name="Lanie J.A."/>
            <person name="Ng W.-L."/>
            <person name="Kazmierczak K.M."/>
            <person name="Andrzejewski T.M."/>
            <person name="Davidsen T.M."/>
            <person name="Wayne K.J."/>
            <person name="Tettelin H."/>
            <person name="Glass J.I."/>
            <person name="Rusch D."/>
            <person name="Podicherti R."/>
            <person name="Tsui H.-C.T."/>
            <person name="Winkler M.E."/>
        </authorList>
    </citation>
    <scope>NUCLEOTIDE SEQUENCE</scope>
</reference>
<dbReference type="Pfam" id="PF02699">
    <property type="entry name" value="YajC"/>
    <property type="match status" value="1"/>
</dbReference>